<evidence type="ECO:0000259" key="1">
    <source>
        <dbReference type="Pfam" id="PF03061"/>
    </source>
</evidence>
<protein>
    <submittedName>
        <fullName evidence="2">PaaI family thioesterase</fullName>
    </submittedName>
</protein>
<name>A0ABX8VJS6_9MYCO</name>
<organism evidence="2 3">
    <name type="scientific">Mycolicibacterium pallens</name>
    <dbReference type="NCBI Taxonomy" id="370524"/>
    <lineage>
        <taxon>Bacteria</taxon>
        <taxon>Bacillati</taxon>
        <taxon>Actinomycetota</taxon>
        <taxon>Actinomycetes</taxon>
        <taxon>Mycobacteriales</taxon>
        <taxon>Mycobacteriaceae</taxon>
        <taxon>Mycolicibacterium</taxon>
    </lineage>
</organism>
<dbReference type="SUPFAM" id="SSF54637">
    <property type="entry name" value="Thioesterase/thiol ester dehydrase-isomerase"/>
    <property type="match status" value="1"/>
</dbReference>
<dbReference type="RefSeq" id="WP_071948091.1">
    <property type="nucleotide sequence ID" value="NZ_BAAAVX010000004.1"/>
</dbReference>
<dbReference type="InterPro" id="IPR029069">
    <property type="entry name" value="HotDog_dom_sf"/>
</dbReference>
<keyword evidence="3" id="KW-1185">Reference proteome</keyword>
<evidence type="ECO:0000313" key="3">
    <source>
        <dbReference type="Proteomes" id="UP000825367"/>
    </source>
</evidence>
<dbReference type="Gene3D" id="3.10.129.10">
    <property type="entry name" value="Hotdog Thioesterase"/>
    <property type="match status" value="2"/>
</dbReference>
<dbReference type="InterPro" id="IPR006683">
    <property type="entry name" value="Thioestr_dom"/>
</dbReference>
<dbReference type="EMBL" id="CP080333">
    <property type="protein sequence ID" value="QYL17283.1"/>
    <property type="molecule type" value="Genomic_DNA"/>
</dbReference>
<dbReference type="Proteomes" id="UP000825367">
    <property type="component" value="Chromosome"/>
</dbReference>
<dbReference type="CDD" id="cd03443">
    <property type="entry name" value="PaaI_thioesterase"/>
    <property type="match status" value="1"/>
</dbReference>
<feature type="domain" description="Thioesterase" evidence="1">
    <location>
        <begin position="197"/>
        <end position="270"/>
    </location>
</feature>
<proteinExistence type="predicted"/>
<sequence length="280" mass="29401">MTFLDQPAGRQDPETPESVITRFGITTLDENFTEFTVVASMPVGHLTNPFTGMPTIGPLAILVDDVGGRANFYRRGAGQWTVSSELSIELSPDGIDSLQAAPDEPVVASSRPLGPHGATLLAICTLSHRGSTIGGGTVRTVAITGGPDAPVQRGPDTLVRTRETTMAELMSADPQADEAGTYRLAQRPDSIINNLIGIVHGGVSSAGLELVASAAINHGQTEPLRTASLRVNFLRPFFAGDQSRYEGKALRVGRNSAIGDAQAVGDDGKVAILARVTGYR</sequence>
<gene>
    <name evidence="2" type="ORF">K0O64_01470</name>
</gene>
<reference evidence="2 3" key="1">
    <citation type="submission" date="2021-07" db="EMBL/GenBank/DDBJ databases">
        <title>Whole genome sequencing of non-tuberculosis mycobacteria type-strains.</title>
        <authorList>
            <person name="Igarashi Y."/>
            <person name="Osugi A."/>
            <person name="Mitarai S."/>
        </authorList>
    </citation>
    <scope>NUCLEOTIDE SEQUENCE [LARGE SCALE GENOMIC DNA]</scope>
    <source>
        <strain evidence="2 3">JCM 16370</strain>
    </source>
</reference>
<evidence type="ECO:0000313" key="2">
    <source>
        <dbReference type="EMBL" id="QYL17283.1"/>
    </source>
</evidence>
<dbReference type="Pfam" id="PF03061">
    <property type="entry name" value="4HBT"/>
    <property type="match status" value="1"/>
</dbReference>
<accession>A0ABX8VJS6</accession>